<dbReference type="InterPro" id="IPR027417">
    <property type="entry name" value="P-loop_NTPase"/>
</dbReference>
<evidence type="ECO:0000313" key="5">
    <source>
        <dbReference type="Proteomes" id="UP000087766"/>
    </source>
</evidence>
<dbReference type="GO" id="GO:0005634">
    <property type="term" value="C:nucleus"/>
    <property type="evidence" value="ECO:0007669"/>
    <property type="project" value="UniProtKB-SubCell"/>
</dbReference>
<dbReference type="Gene3D" id="3.40.50.300">
    <property type="entry name" value="P-loop containing nucleotide triphosphate hydrolases"/>
    <property type="match status" value="1"/>
</dbReference>
<keyword evidence="3" id="KW-0234">DNA repair</keyword>
<dbReference type="STRING" id="3916.A0A1S3UKI2"/>
<proteinExistence type="predicted"/>
<dbReference type="SUPFAM" id="SSF52540">
    <property type="entry name" value="P-loop containing nucleoside triphosphate hydrolases"/>
    <property type="match status" value="1"/>
</dbReference>
<dbReference type="PANTHER" id="PTHR12663:SF67">
    <property type="entry name" value="HEAT"/>
    <property type="match status" value="1"/>
</dbReference>
<dbReference type="AlphaFoldDB" id="A0A1S3UKI2"/>
<keyword evidence="5" id="KW-1185">Reference proteome</keyword>
<reference evidence="5" key="1">
    <citation type="journal article" date="2014" name="Nat. Commun.">
        <title>Genome sequence of mungbean and insights into evolution within Vigna species.</title>
        <authorList>
            <person name="Kang Y.J."/>
            <person name="Kim S.K."/>
            <person name="Kim M.Y."/>
            <person name="Lestari P."/>
            <person name="Kim K.H."/>
            <person name="Ha B.K."/>
            <person name="Jun T.H."/>
            <person name="Hwang W.J."/>
            <person name="Lee T."/>
            <person name="Lee J."/>
            <person name="Shim S."/>
            <person name="Yoon M.Y."/>
            <person name="Jang Y.E."/>
            <person name="Han K.S."/>
            <person name="Taeprayoon P."/>
            <person name="Yoon N."/>
            <person name="Somta P."/>
            <person name="Tanya P."/>
            <person name="Kim K.S."/>
            <person name="Gwag J.G."/>
            <person name="Moon J.K."/>
            <person name="Lee Y.H."/>
            <person name="Park B.S."/>
            <person name="Bombarely A."/>
            <person name="Doyle J.J."/>
            <person name="Jackson S.A."/>
            <person name="Schafleitner R."/>
            <person name="Srinives P."/>
            <person name="Varshney R.K."/>
            <person name="Lee S.H."/>
        </authorList>
    </citation>
    <scope>NUCLEOTIDE SEQUENCE [LARGE SCALE GENOMIC DNA]</scope>
    <source>
        <strain evidence="5">cv. VC1973A</strain>
    </source>
</reference>
<organism evidence="5 6">
    <name type="scientific">Vigna radiata var. radiata</name>
    <name type="common">Mung bean</name>
    <name type="synonym">Phaseolus aureus</name>
    <dbReference type="NCBI Taxonomy" id="3916"/>
    <lineage>
        <taxon>Eukaryota</taxon>
        <taxon>Viridiplantae</taxon>
        <taxon>Streptophyta</taxon>
        <taxon>Embryophyta</taxon>
        <taxon>Tracheophyta</taxon>
        <taxon>Spermatophyta</taxon>
        <taxon>Magnoliopsida</taxon>
        <taxon>eudicotyledons</taxon>
        <taxon>Gunneridae</taxon>
        <taxon>Pentapetalae</taxon>
        <taxon>rosids</taxon>
        <taxon>fabids</taxon>
        <taxon>Fabales</taxon>
        <taxon>Fabaceae</taxon>
        <taxon>Papilionoideae</taxon>
        <taxon>50 kb inversion clade</taxon>
        <taxon>NPAAA clade</taxon>
        <taxon>indigoferoid/millettioid clade</taxon>
        <taxon>Phaseoleae</taxon>
        <taxon>Vigna</taxon>
    </lineage>
</organism>
<dbReference type="OrthoDB" id="1689259at2759"/>
<keyword evidence="4" id="KW-0539">Nucleus</keyword>
<dbReference type="GeneID" id="106766328"/>
<dbReference type="GO" id="GO:0000785">
    <property type="term" value="C:chromatin"/>
    <property type="evidence" value="ECO:0007669"/>
    <property type="project" value="TreeGrafter"/>
</dbReference>
<dbReference type="InterPro" id="IPR039776">
    <property type="entry name" value="Pds5"/>
</dbReference>
<name>A0A1S3UKI2_VIGRR</name>
<sequence>MQGRDMIGRARTGIGKTLTFGIPILDRIIQLNAKHGDDNPESVLSSMQTIMVVLLEESEDVHPDLLSILLSTLGRDRRDVSGAARKLSLSIVQQCIEKLKLSTKQFLLSLISGDIQEMNSQVQYDEVIYDLLLCSSNPI</sequence>
<dbReference type="GO" id="GO:0003676">
    <property type="term" value="F:nucleic acid binding"/>
    <property type="evidence" value="ECO:0007669"/>
    <property type="project" value="InterPro"/>
</dbReference>
<evidence type="ECO:0000256" key="4">
    <source>
        <dbReference type="ARBA" id="ARBA00023242"/>
    </source>
</evidence>
<evidence type="ECO:0000256" key="2">
    <source>
        <dbReference type="ARBA" id="ARBA00022763"/>
    </source>
</evidence>
<dbReference type="Proteomes" id="UP000087766">
    <property type="component" value="Chromosome 1"/>
</dbReference>
<accession>A0A1S3UKI2</accession>
<dbReference type="KEGG" id="vra:106766328"/>
<gene>
    <name evidence="6" type="primary">LOC106766328</name>
</gene>
<dbReference type="GO" id="GO:0005524">
    <property type="term" value="F:ATP binding"/>
    <property type="evidence" value="ECO:0007669"/>
    <property type="project" value="InterPro"/>
</dbReference>
<dbReference type="RefSeq" id="XP_014506553.1">
    <property type="nucleotide sequence ID" value="XM_014651067.2"/>
</dbReference>
<dbReference type="GO" id="GO:0006281">
    <property type="term" value="P:DNA repair"/>
    <property type="evidence" value="ECO:0007669"/>
    <property type="project" value="UniProtKB-KW"/>
</dbReference>
<keyword evidence="2" id="KW-0227">DNA damage</keyword>
<comment type="subcellular location">
    <subcellularLocation>
        <location evidence="1">Nucleus</location>
    </subcellularLocation>
</comment>
<dbReference type="GO" id="GO:0007064">
    <property type="term" value="P:mitotic sister chromatid cohesion"/>
    <property type="evidence" value="ECO:0007669"/>
    <property type="project" value="InterPro"/>
</dbReference>
<dbReference type="PANTHER" id="PTHR12663">
    <property type="entry name" value="ANDROGEN INDUCED INHIBITOR OF PROLIFERATION AS3 / PDS5-RELATED"/>
    <property type="match status" value="1"/>
</dbReference>
<protein>
    <submittedName>
        <fullName evidence="6">DEAD-box ATP-dependent RNA helicase 9, mitochondrial-like isoform X1</fullName>
    </submittedName>
</protein>
<dbReference type="Pfam" id="PF20168">
    <property type="entry name" value="PDS5"/>
    <property type="match status" value="1"/>
</dbReference>
<reference evidence="6" key="2">
    <citation type="submission" date="2025-08" db="UniProtKB">
        <authorList>
            <consortium name="RefSeq"/>
        </authorList>
    </citation>
    <scope>IDENTIFICATION</scope>
    <source>
        <tissue evidence="6">Leaf</tissue>
    </source>
</reference>
<evidence type="ECO:0000313" key="6">
    <source>
        <dbReference type="RefSeq" id="XP_014506553.1"/>
    </source>
</evidence>
<evidence type="ECO:0000256" key="1">
    <source>
        <dbReference type="ARBA" id="ARBA00004123"/>
    </source>
</evidence>
<evidence type="ECO:0000256" key="3">
    <source>
        <dbReference type="ARBA" id="ARBA00023204"/>
    </source>
</evidence>